<accession>A0ABV1QSZ0</accession>
<protein>
    <submittedName>
        <fullName evidence="1">Uncharacterized protein</fullName>
    </submittedName>
</protein>
<dbReference type="RefSeq" id="WP_350396750.1">
    <property type="nucleotide sequence ID" value="NZ_JBELQE010000110.1"/>
</dbReference>
<dbReference type="EMBL" id="JBELQE010000110">
    <property type="protein sequence ID" value="MER2252461.1"/>
    <property type="molecule type" value="Genomic_DNA"/>
</dbReference>
<dbReference type="Proteomes" id="UP001480955">
    <property type="component" value="Unassembled WGS sequence"/>
</dbReference>
<comment type="caution">
    <text evidence="1">The sequence shown here is derived from an EMBL/GenBank/DDBJ whole genome shotgun (WGS) entry which is preliminary data.</text>
</comment>
<organism evidence="1 2">
    <name type="scientific">Methylorubrum podarium</name>
    <dbReference type="NCBI Taxonomy" id="200476"/>
    <lineage>
        <taxon>Bacteria</taxon>
        <taxon>Pseudomonadati</taxon>
        <taxon>Pseudomonadota</taxon>
        <taxon>Alphaproteobacteria</taxon>
        <taxon>Hyphomicrobiales</taxon>
        <taxon>Methylobacteriaceae</taxon>
        <taxon>Methylorubrum</taxon>
    </lineage>
</organism>
<reference evidence="1 2" key="1">
    <citation type="submission" date="2024-06" db="EMBL/GenBank/DDBJ databases">
        <authorList>
            <person name="Campbell A.G."/>
        </authorList>
    </citation>
    <scope>NUCLEOTIDE SEQUENCE [LARGE SCALE GENOMIC DNA]</scope>
    <source>
        <strain evidence="1 2">EM12</strain>
    </source>
</reference>
<keyword evidence="2" id="KW-1185">Reference proteome</keyword>
<evidence type="ECO:0000313" key="2">
    <source>
        <dbReference type="Proteomes" id="UP001480955"/>
    </source>
</evidence>
<evidence type="ECO:0000313" key="1">
    <source>
        <dbReference type="EMBL" id="MER2252461.1"/>
    </source>
</evidence>
<gene>
    <name evidence="1" type="ORF">ABS772_21280</name>
</gene>
<sequence>MVVVGTGRDGVGALVSEVSDGGRSALLVACEGLFAATAIVDRLLDPRHLFFGPDPARTRISVINLSGLGSEAAREDFVNRLQMTLFGWIKNNPSPRGMLYVVDEAQTFLPAQKTAPSLGSGI</sequence>
<proteinExistence type="predicted"/>
<name>A0ABV1QSZ0_9HYPH</name>